<dbReference type="Pfam" id="PF01556">
    <property type="entry name" value="DnaJ_C"/>
    <property type="match status" value="1"/>
</dbReference>
<dbReference type="InterPro" id="IPR008971">
    <property type="entry name" value="HSP40/DnaJ_pept-bd"/>
</dbReference>
<dbReference type="Gene3D" id="1.10.287.110">
    <property type="entry name" value="DnaJ domain"/>
    <property type="match status" value="1"/>
</dbReference>
<evidence type="ECO:0000313" key="4">
    <source>
        <dbReference type="Proteomes" id="UP001597216"/>
    </source>
</evidence>
<dbReference type="PROSITE" id="PS00636">
    <property type="entry name" value="DNAJ_1"/>
    <property type="match status" value="1"/>
</dbReference>
<comment type="caution">
    <text evidence="3">The sequence shown here is derived from an EMBL/GenBank/DDBJ whole genome shotgun (WGS) entry which is preliminary data.</text>
</comment>
<dbReference type="PANTHER" id="PTHR43096:SF52">
    <property type="entry name" value="DNAJ HOMOLOG 1, MITOCHONDRIAL-RELATED"/>
    <property type="match status" value="1"/>
</dbReference>
<dbReference type="PRINTS" id="PR00625">
    <property type="entry name" value="JDOMAIN"/>
</dbReference>
<keyword evidence="1" id="KW-0143">Chaperone</keyword>
<dbReference type="CDD" id="cd06257">
    <property type="entry name" value="DnaJ"/>
    <property type="match status" value="1"/>
</dbReference>
<dbReference type="InterPro" id="IPR036869">
    <property type="entry name" value="J_dom_sf"/>
</dbReference>
<dbReference type="PROSITE" id="PS50076">
    <property type="entry name" value="DNAJ_2"/>
    <property type="match status" value="1"/>
</dbReference>
<name>A0ABW3T4C1_9CAUL</name>
<accession>A0ABW3T4C1</accession>
<dbReference type="InterPro" id="IPR001623">
    <property type="entry name" value="DnaJ_domain"/>
</dbReference>
<keyword evidence="4" id="KW-1185">Reference proteome</keyword>
<evidence type="ECO:0000256" key="1">
    <source>
        <dbReference type="ARBA" id="ARBA00023186"/>
    </source>
</evidence>
<dbReference type="SUPFAM" id="SSF46565">
    <property type="entry name" value="Chaperone J-domain"/>
    <property type="match status" value="1"/>
</dbReference>
<dbReference type="SUPFAM" id="SSF49493">
    <property type="entry name" value="HSP40/DnaJ peptide-binding domain"/>
    <property type="match status" value="2"/>
</dbReference>
<proteinExistence type="predicted"/>
<evidence type="ECO:0000313" key="3">
    <source>
        <dbReference type="EMBL" id="MFD1191895.1"/>
    </source>
</evidence>
<dbReference type="PANTHER" id="PTHR43096">
    <property type="entry name" value="DNAJ HOMOLOG 1, MITOCHONDRIAL-RELATED"/>
    <property type="match status" value="1"/>
</dbReference>
<dbReference type="CDD" id="cd10747">
    <property type="entry name" value="DnaJ_C"/>
    <property type="match status" value="1"/>
</dbReference>
<dbReference type="Gene3D" id="2.60.260.20">
    <property type="entry name" value="Urease metallochaperone UreE, N-terminal domain"/>
    <property type="match status" value="2"/>
</dbReference>
<evidence type="ECO:0000259" key="2">
    <source>
        <dbReference type="PROSITE" id="PS50076"/>
    </source>
</evidence>
<sequence length="310" mass="32637">MAGDPYQELGVSRGASADEIRKAFRKLAKQHHPDTNPGNKASEEKFKRVSAAFDILGDPEKKKKFDAGEIDADGRETMRGFGGGGGPFGGQGGFSQGWSPGRSEGFDNIDISDLFGDILGRGRNGGSGGGFGGFSQRGADVRAKLEIDLEEAIHGGKKRIAFSDGRTLDVTIPKGAEDGQTLRLKGQGQSGRSGAGDALIELVLKPHPVFRREGDALVMDLPVSVPDAVLGGKVQAPTPDGAVTLTVPKGANSGQSLRLKGKGLALAGGKRGDLIAKIVLMLPEAPDSELEAFAERWRSERPYAPRRRPG</sequence>
<dbReference type="InterPro" id="IPR002939">
    <property type="entry name" value="DnaJ_C"/>
</dbReference>
<dbReference type="SMART" id="SM00271">
    <property type="entry name" value="DnaJ"/>
    <property type="match status" value="1"/>
</dbReference>
<dbReference type="RefSeq" id="WP_374347090.1">
    <property type="nucleotide sequence ID" value="NZ_JBHTLQ010000037.1"/>
</dbReference>
<dbReference type="EMBL" id="JBHTLQ010000037">
    <property type="protein sequence ID" value="MFD1191895.1"/>
    <property type="molecule type" value="Genomic_DNA"/>
</dbReference>
<organism evidence="3 4">
    <name type="scientific">Phenylobacterium conjunctum</name>
    <dbReference type="NCBI Taxonomy" id="1298959"/>
    <lineage>
        <taxon>Bacteria</taxon>
        <taxon>Pseudomonadati</taxon>
        <taxon>Pseudomonadota</taxon>
        <taxon>Alphaproteobacteria</taxon>
        <taxon>Caulobacterales</taxon>
        <taxon>Caulobacteraceae</taxon>
        <taxon>Phenylobacterium</taxon>
    </lineage>
</organism>
<dbReference type="Pfam" id="PF00226">
    <property type="entry name" value="DnaJ"/>
    <property type="match status" value="1"/>
</dbReference>
<dbReference type="Proteomes" id="UP001597216">
    <property type="component" value="Unassembled WGS sequence"/>
</dbReference>
<reference evidence="4" key="1">
    <citation type="journal article" date="2019" name="Int. J. Syst. Evol. Microbiol.">
        <title>The Global Catalogue of Microorganisms (GCM) 10K type strain sequencing project: providing services to taxonomists for standard genome sequencing and annotation.</title>
        <authorList>
            <consortium name="The Broad Institute Genomics Platform"/>
            <consortium name="The Broad Institute Genome Sequencing Center for Infectious Disease"/>
            <person name="Wu L."/>
            <person name="Ma J."/>
        </authorList>
    </citation>
    <scope>NUCLEOTIDE SEQUENCE [LARGE SCALE GENOMIC DNA]</scope>
    <source>
        <strain evidence="4">CCUG 55074</strain>
    </source>
</reference>
<protein>
    <submittedName>
        <fullName evidence="3">DnaJ C-terminal domain-containing protein</fullName>
    </submittedName>
</protein>
<gene>
    <name evidence="3" type="ORF">ACFQ27_14990</name>
</gene>
<dbReference type="InterPro" id="IPR018253">
    <property type="entry name" value="DnaJ_domain_CS"/>
</dbReference>
<feature type="domain" description="J" evidence="2">
    <location>
        <begin position="4"/>
        <end position="69"/>
    </location>
</feature>